<keyword evidence="1" id="KW-0175">Coiled coil</keyword>
<evidence type="ECO:0000256" key="1">
    <source>
        <dbReference type="SAM" id="Coils"/>
    </source>
</evidence>
<reference evidence="3" key="1">
    <citation type="journal article" date="2012" name="Proc. Natl. Acad. Sci. U.S.A.">
        <title>Antigenic diversity is generated by distinct evolutionary mechanisms in African trypanosome species.</title>
        <authorList>
            <person name="Jackson A.P."/>
            <person name="Berry A."/>
            <person name="Aslett M."/>
            <person name="Allison H.C."/>
            <person name="Burton P."/>
            <person name="Vavrova-Anderson J."/>
            <person name="Brown R."/>
            <person name="Browne H."/>
            <person name="Corton N."/>
            <person name="Hauser H."/>
            <person name="Gamble J."/>
            <person name="Gilderthorp R."/>
            <person name="Marcello L."/>
            <person name="McQuillan J."/>
            <person name="Otto T.D."/>
            <person name="Quail M.A."/>
            <person name="Sanders M.J."/>
            <person name="van Tonder A."/>
            <person name="Ginger M.L."/>
            <person name="Field M.C."/>
            <person name="Barry J.D."/>
            <person name="Hertz-Fowler C."/>
            <person name="Berriman M."/>
        </authorList>
    </citation>
    <scope>NUCLEOTIDE SEQUENCE</scope>
    <source>
        <strain evidence="3">Y486</strain>
    </source>
</reference>
<evidence type="ECO:0000313" key="3">
    <source>
        <dbReference type="EMBL" id="CCC52028.1"/>
    </source>
</evidence>
<feature type="region of interest" description="Disordered" evidence="2">
    <location>
        <begin position="393"/>
        <end position="415"/>
    </location>
</feature>
<proteinExistence type="predicted"/>
<accession>G0U819</accession>
<keyword evidence="3" id="KW-0966">Cell projection</keyword>
<feature type="coiled-coil region" evidence="1">
    <location>
        <begin position="223"/>
        <end position="250"/>
    </location>
</feature>
<dbReference type="EMBL" id="HE573026">
    <property type="protein sequence ID" value="CCC52028.1"/>
    <property type="molecule type" value="Genomic_DNA"/>
</dbReference>
<sequence>MPSPDLSARSIQVAAAAGVSGVTTDPVEVTTMGDQLEELHASQANVEKPISLKPSKPGKPDYFPLSAFRRPMGPAVHPGAAAAEDRASGYLADEVVHDMTFYTEVSRSLPDNGQPVLNSIFFSQRHIVNDGPSVDDEIACIDENIRQYRASRLQDVITNYEHTREKAEIEGRVATRIERRGAAERDRTISRINRMIDTVMPRLERSIAETADEMHQPMSVLQRERLARRLQESKDTQESALRDLRTAERRKLIERQYDRHMDERIAVDTQHYFSYLNCLSELRSSYLDLHRNFHDGRMIVGIVEDEKMLRLRMEGNEMLCRGDIVEEIIKARSYIEMKRKRECGESTEADNGGATLQNLPGVSGVTADGEVMEEEACVVTEQQGVTVELRAKLDTQPPSRAQQLAELSEGCPQDM</sequence>
<protein>
    <submittedName>
        <fullName evidence="3">Putative flagellar antigen</fullName>
    </submittedName>
</protein>
<dbReference type="AlphaFoldDB" id="G0U819"/>
<dbReference type="VEuPathDB" id="TriTrypDB:TvY486_1010710"/>
<name>G0U819_TRYVY</name>
<dbReference type="OMA" id="CIDENIR"/>
<keyword evidence="3" id="KW-0969">Cilium</keyword>
<gene>
    <name evidence="3" type="ORF">TVY486_1010710</name>
</gene>
<keyword evidence="3" id="KW-0282">Flagellum</keyword>
<evidence type="ECO:0000256" key="2">
    <source>
        <dbReference type="SAM" id="MobiDB-lite"/>
    </source>
</evidence>
<organism evidence="3">
    <name type="scientific">Trypanosoma vivax (strain Y486)</name>
    <dbReference type="NCBI Taxonomy" id="1055687"/>
    <lineage>
        <taxon>Eukaryota</taxon>
        <taxon>Discoba</taxon>
        <taxon>Euglenozoa</taxon>
        <taxon>Kinetoplastea</taxon>
        <taxon>Metakinetoplastina</taxon>
        <taxon>Trypanosomatida</taxon>
        <taxon>Trypanosomatidae</taxon>
        <taxon>Trypanosoma</taxon>
        <taxon>Duttonella</taxon>
    </lineage>
</organism>